<gene>
    <name evidence="1" type="ORF">NCWK1_5486</name>
</gene>
<reference evidence="2" key="1">
    <citation type="journal article" date="2018" name="Genome Announc.">
        <title>Draft Genome Sequence of the Nitrogen-Fixing and Hormogonia-Inducing Cyanobacterium Nostoc cycadae Strain WK-1, Isolated from the Coralloid Roots of Cycas revoluta.</title>
        <authorList>
            <person name="Kanesaki Y."/>
            <person name="Hirose M."/>
            <person name="Hirose Y."/>
            <person name="Fujisawa T."/>
            <person name="Nakamura Y."/>
            <person name="Watanabe S."/>
            <person name="Matsunaga S."/>
            <person name="Uchida H."/>
            <person name="Murakami A."/>
        </authorList>
    </citation>
    <scope>NUCLEOTIDE SEQUENCE [LARGE SCALE GENOMIC DNA]</scope>
    <source>
        <strain evidence="2">WK-1</strain>
    </source>
</reference>
<comment type="caution">
    <text evidence="1">The sequence shown here is derived from an EMBL/GenBank/DDBJ whole genome shotgun (WGS) entry which is preliminary data.</text>
</comment>
<evidence type="ECO:0000313" key="2">
    <source>
        <dbReference type="Proteomes" id="UP000236527"/>
    </source>
</evidence>
<dbReference type="AlphaFoldDB" id="A0A2H6LR72"/>
<dbReference type="GO" id="GO:0004177">
    <property type="term" value="F:aminopeptidase activity"/>
    <property type="evidence" value="ECO:0007669"/>
    <property type="project" value="UniProtKB-KW"/>
</dbReference>
<keyword evidence="1" id="KW-0378">Hydrolase</keyword>
<dbReference type="EMBL" id="BDGE01000119">
    <property type="protein sequence ID" value="GBE95698.1"/>
    <property type="molecule type" value="Genomic_DNA"/>
</dbReference>
<dbReference type="Proteomes" id="UP000236527">
    <property type="component" value="Unassembled WGS sequence"/>
</dbReference>
<name>A0A2H6LR72_9NOSO</name>
<sequence>MFPGEDKPTKSRVITGTFKFCNSGREEVRTVTCLFTERSEQYELTKVYVVEFGCELIFCKDDNHFLVND</sequence>
<evidence type="ECO:0000313" key="1">
    <source>
        <dbReference type="EMBL" id="GBE95698.1"/>
    </source>
</evidence>
<proteinExistence type="predicted"/>
<protein>
    <submittedName>
        <fullName evidence="1">Methionine aminopeptidase</fullName>
    </submittedName>
</protein>
<keyword evidence="2" id="KW-1185">Reference proteome</keyword>
<keyword evidence="1" id="KW-0645">Protease</keyword>
<accession>A0A2H6LR72</accession>
<organism evidence="1 2">
    <name type="scientific">Nostoc cycadae WK-1</name>
    <dbReference type="NCBI Taxonomy" id="1861711"/>
    <lineage>
        <taxon>Bacteria</taxon>
        <taxon>Bacillati</taxon>
        <taxon>Cyanobacteriota</taxon>
        <taxon>Cyanophyceae</taxon>
        <taxon>Nostocales</taxon>
        <taxon>Nostocaceae</taxon>
        <taxon>Nostoc</taxon>
    </lineage>
</organism>
<keyword evidence="1" id="KW-0031">Aminopeptidase</keyword>